<dbReference type="EMBL" id="BART01032219">
    <property type="protein sequence ID" value="GAH08608.1"/>
    <property type="molecule type" value="Genomic_DNA"/>
</dbReference>
<reference evidence="1" key="1">
    <citation type="journal article" date="2014" name="Front. Microbiol.">
        <title>High frequency of phylogenetically diverse reductive dehalogenase-homologous genes in deep subseafloor sedimentary metagenomes.</title>
        <authorList>
            <person name="Kawai M."/>
            <person name="Futagami T."/>
            <person name="Toyoda A."/>
            <person name="Takaki Y."/>
            <person name="Nishi S."/>
            <person name="Hori S."/>
            <person name="Arai W."/>
            <person name="Tsubouchi T."/>
            <person name="Morono Y."/>
            <person name="Uchiyama I."/>
            <person name="Ito T."/>
            <person name="Fujiyama A."/>
            <person name="Inagaki F."/>
            <person name="Takami H."/>
        </authorList>
    </citation>
    <scope>NUCLEOTIDE SEQUENCE</scope>
    <source>
        <strain evidence="1">Expedition CK06-06</strain>
    </source>
</reference>
<organism evidence="1">
    <name type="scientific">marine sediment metagenome</name>
    <dbReference type="NCBI Taxonomy" id="412755"/>
    <lineage>
        <taxon>unclassified sequences</taxon>
        <taxon>metagenomes</taxon>
        <taxon>ecological metagenomes</taxon>
    </lineage>
</organism>
<evidence type="ECO:0000313" key="1">
    <source>
        <dbReference type="EMBL" id="GAH08608.1"/>
    </source>
</evidence>
<protein>
    <recommendedName>
        <fullName evidence="2">TonB-dependent receptor-like beta-barrel domain-containing protein</fullName>
    </recommendedName>
</protein>
<name>X1EIY7_9ZZZZ</name>
<comment type="caution">
    <text evidence="1">The sequence shown here is derived from an EMBL/GenBank/DDBJ whole genome shotgun (WGS) entry which is preliminary data.</text>
</comment>
<evidence type="ECO:0008006" key="2">
    <source>
        <dbReference type="Google" id="ProtNLM"/>
    </source>
</evidence>
<proteinExistence type="predicted"/>
<feature type="non-terminal residue" evidence="1">
    <location>
        <position position="1"/>
    </location>
</feature>
<gene>
    <name evidence="1" type="ORF">S01H4_55752</name>
</gene>
<dbReference type="AlphaFoldDB" id="X1EIY7"/>
<accession>X1EIY7</accession>
<sequence length="56" mass="6523">KFDWEWGEMGHFTVFTNDIIEDVYIEIGYNYDQNLDEFEYGFNISGSTMDTSIAPG</sequence>